<evidence type="ECO:0000256" key="6">
    <source>
        <dbReference type="ARBA" id="ARBA00022692"/>
    </source>
</evidence>
<keyword evidence="5" id="KW-1003">Cell membrane</keyword>
<evidence type="ECO:0008006" key="14">
    <source>
        <dbReference type="Google" id="ProtNLM"/>
    </source>
</evidence>
<dbReference type="PANTHER" id="PTHR12002">
    <property type="entry name" value="CLAUDIN"/>
    <property type="match status" value="1"/>
</dbReference>
<evidence type="ECO:0000256" key="9">
    <source>
        <dbReference type="ARBA" id="ARBA00023136"/>
    </source>
</evidence>
<dbReference type="GO" id="GO:0005198">
    <property type="term" value="F:structural molecule activity"/>
    <property type="evidence" value="ECO:0007669"/>
    <property type="project" value="InterPro"/>
</dbReference>
<name>A0AAD7RYM6_9TELE</name>
<evidence type="ECO:0000256" key="2">
    <source>
        <dbReference type="ARBA" id="ARBA00004651"/>
    </source>
</evidence>
<evidence type="ECO:0000313" key="12">
    <source>
        <dbReference type="EMBL" id="KAJ8392613.1"/>
    </source>
</evidence>
<protein>
    <recommendedName>
        <fullName evidence="14">Claudin-34-like</fullName>
    </recommendedName>
</protein>
<dbReference type="GO" id="GO:0005886">
    <property type="term" value="C:plasma membrane"/>
    <property type="evidence" value="ECO:0007669"/>
    <property type="project" value="UniProtKB-SubCell"/>
</dbReference>
<keyword evidence="7" id="KW-0965">Cell junction</keyword>
<evidence type="ECO:0000256" key="10">
    <source>
        <dbReference type="SAM" id="MobiDB-lite"/>
    </source>
</evidence>
<organism evidence="12 13">
    <name type="scientific">Aldrovandia affinis</name>
    <dbReference type="NCBI Taxonomy" id="143900"/>
    <lineage>
        <taxon>Eukaryota</taxon>
        <taxon>Metazoa</taxon>
        <taxon>Chordata</taxon>
        <taxon>Craniata</taxon>
        <taxon>Vertebrata</taxon>
        <taxon>Euteleostomi</taxon>
        <taxon>Actinopterygii</taxon>
        <taxon>Neopterygii</taxon>
        <taxon>Teleostei</taxon>
        <taxon>Notacanthiformes</taxon>
        <taxon>Halosauridae</taxon>
        <taxon>Aldrovandia</taxon>
    </lineage>
</organism>
<dbReference type="InterPro" id="IPR006187">
    <property type="entry name" value="Claudin"/>
</dbReference>
<dbReference type="Pfam" id="PF13903">
    <property type="entry name" value="Claudin_2"/>
    <property type="match status" value="1"/>
</dbReference>
<evidence type="ECO:0000256" key="3">
    <source>
        <dbReference type="ARBA" id="ARBA00008295"/>
    </source>
</evidence>
<dbReference type="AlphaFoldDB" id="A0AAD7RYM6"/>
<dbReference type="EMBL" id="JAINUG010000144">
    <property type="protein sequence ID" value="KAJ8392613.1"/>
    <property type="molecule type" value="Genomic_DNA"/>
</dbReference>
<comment type="caution">
    <text evidence="12">The sequence shown here is derived from an EMBL/GenBank/DDBJ whole genome shotgun (WGS) entry which is preliminary data.</text>
</comment>
<reference evidence="12" key="1">
    <citation type="journal article" date="2023" name="Science">
        <title>Genome structures resolve the early diversification of teleost fishes.</title>
        <authorList>
            <person name="Parey E."/>
            <person name="Louis A."/>
            <person name="Montfort J."/>
            <person name="Bouchez O."/>
            <person name="Roques C."/>
            <person name="Iampietro C."/>
            <person name="Lluch J."/>
            <person name="Castinel A."/>
            <person name="Donnadieu C."/>
            <person name="Desvignes T."/>
            <person name="Floi Bucao C."/>
            <person name="Jouanno E."/>
            <person name="Wen M."/>
            <person name="Mejri S."/>
            <person name="Dirks R."/>
            <person name="Jansen H."/>
            <person name="Henkel C."/>
            <person name="Chen W.J."/>
            <person name="Zahm M."/>
            <person name="Cabau C."/>
            <person name="Klopp C."/>
            <person name="Thompson A.W."/>
            <person name="Robinson-Rechavi M."/>
            <person name="Braasch I."/>
            <person name="Lecointre G."/>
            <person name="Bobe J."/>
            <person name="Postlethwait J.H."/>
            <person name="Berthelot C."/>
            <person name="Roest Crollius H."/>
            <person name="Guiguen Y."/>
        </authorList>
    </citation>
    <scope>NUCLEOTIDE SEQUENCE</scope>
    <source>
        <strain evidence="12">NC1722</strain>
    </source>
</reference>
<dbReference type="PRINTS" id="PR01077">
    <property type="entry name" value="CLAUDIN"/>
</dbReference>
<evidence type="ECO:0000256" key="1">
    <source>
        <dbReference type="ARBA" id="ARBA00004435"/>
    </source>
</evidence>
<dbReference type="Proteomes" id="UP001221898">
    <property type="component" value="Unassembled WGS sequence"/>
</dbReference>
<keyword evidence="4" id="KW-0796">Tight junction</keyword>
<gene>
    <name evidence="12" type="ORF">AAFF_G00072870</name>
</gene>
<evidence type="ECO:0000256" key="4">
    <source>
        <dbReference type="ARBA" id="ARBA00022427"/>
    </source>
</evidence>
<evidence type="ECO:0000313" key="13">
    <source>
        <dbReference type="Proteomes" id="UP001221898"/>
    </source>
</evidence>
<dbReference type="InterPro" id="IPR004031">
    <property type="entry name" value="PMP22/EMP/MP20/Claudin"/>
</dbReference>
<evidence type="ECO:0000256" key="7">
    <source>
        <dbReference type="ARBA" id="ARBA00022949"/>
    </source>
</evidence>
<keyword evidence="13" id="KW-1185">Reference proteome</keyword>
<feature type="transmembrane region" description="Helical" evidence="11">
    <location>
        <begin position="178"/>
        <end position="202"/>
    </location>
</feature>
<evidence type="ECO:0000256" key="11">
    <source>
        <dbReference type="SAM" id="Phobius"/>
    </source>
</evidence>
<accession>A0AAD7RYM6</accession>
<keyword evidence="6 11" id="KW-0812">Transmembrane</keyword>
<feature type="transmembrane region" description="Helical" evidence="11">
    <location>
        <begin position="93"/>
        <end position="117"/>
    </location>
</feature>
<feature type="compositionally biased region" description="Polar residues" evidence="10">
    <location>
        <begin position="212"/>
        <end position="236"/>
    </location>
</feature>
<comment type="subcellular location">
    <subcellularLocation>
        <location evidence="1">Cell junction</location>
        <location evidence="1">Tight junction</location>
    </subcellularLocation>
    <subcellularLocation>
        <location evidence="2">Cell membrane</location>
        <topology evidence="2">Multi-pass membrane protein</topology>
    </subcellularLocation>
</comment>
<evidence type="ECO:0000256" key="5">
    <source>
        <dbReference type="ARBA" id="ARBA00022475"/>
    </source>
</evidence>
<evidence type="ECO:0000256" key="8">
    <source>
        <dbReference type="ARBA" id="ARBA00022989"/>
    </source>
</evidence>
<proteinExistence type="inferred from homology"/>
<feature type="transmembrane region" description="Helical" evidence="11">
    <location>
        <begin position="129"/>
        <end position="150"/>
    </location>
</feature>
<dbReference type="GO" id="GO:0005923">
    <property type="term" value="C:bicellular tight junction"/>
    <property type="evidence" value="ECO:0007669"/>
    <property type="project" value="UniProtKB-SubCell"/>
</dbReference>
<sequence length="253" mass="27145">MTYLAHSAHLQFLGLLVGVVGWILTGVAIGLVQWRVWHVADVTVITSGRAWVGIWRVCFFSHVLVTAELEDMFCQAVGFLDSFTPPEITAAQVLMIAALVVGLGGNASAVYGLRCIYFGLPERRPIKTAFSLAGALHLLAGACSLVPLSWNLNSVVANNTISFPPRFHMPPTPDRQQVGAGIGVGITASLLVIASGLAFLCYRFPKSVSPNVDKSDFQSSSMGTSFSRQSISAGNENSHHGRDNPAFQSQEML</sequence>
<keyword evidence="8 11" id="KW-1133">Transmembrane helix</keyword>
<keyword evidence="9 11" id="KW-0472">Membrane</keyword>
<feature type="region of interest" description="Disordered" evidence="10">
    <location>
        <begin position="212"/>
        <end position="253"/>
    </location>
</feature>
<dbReference type="Gene3D" id="1.20.140.150">
    <property type="match status" value="1"/>
</dbReference>
<feature type="transmembrane region" description="Helical" evidence="11">
    <location>
        <begin position="12"/>
        <end position="34"/>
    </location>
</feature>
<comment type="similarity">
    <text evidence="3">Belongs to the claudin family.</text>
</comment>